<evidence type="ECO:0000256" key="1">
    <source>
        <dbReference type="SAM" id="MobiDB-lite"/>
    </source>
</evidence>
<dbReference type="Proteomes" id="UP001521785">
    <property type="component" value="Unassembled WGS sequence"/>
</dbReference>
<evidence type="ECO:0000313" key="2">
    <source>
        <dbReference type="EMBL" id="KAL1601418.1"/>
    </source>
</evidence>
<proteinExistence type="predicted"/>
<evidence type="ECO:0000313" key="3">
    <source>
        <dbReference type="Proteomes" id="UP001521785"/>
    </source>
</evidence>
<comment type="caution">
    <text evidence="2">The sequence shown here is derived from an EMBL/GenBank/DDBJ whole genome shotgun (WGS) entry which is preliminary data.</text>
</comment>
<name>A0ABR3RAG2_9PLEO</name>
<feature type="region of interest" description="Disordered" evidence="1">
    <location>
        <begin position="261"/>
        <end position="280"/>
    </location>
</feature>
<feature type="compositionally biased region" description="Basic and acidic residues" evidence="1">
    <location>
        <begin position="292"/>
        <end position="309"/>
    </location>
</feature>
<organism evidence="2 3">
    <name type="scientific">Paraconiothyrium brasiliense</name>
    <dbReference type="NCBI Taxonomy" id="300254"/>
    <lineage>
        <taxon>Eukaryota</taxon>
        <taxon>Fungi</taxon>
        <taxon>Dikarya</taxon>
        <taxon>Ascomycota</taxon>
        <taxon>Pezizomycotina</taxon>
        <taxon>Dothideomycetes</taxon>
        <taxon>Pleosporomycetidae</taxon>
        <taxon>Pleosporales</taxon>
        <taxon>Massarineae</taxon>
        <taxon>Didymosphaeriaceae</taxon>
        <taxon>Paraconiothyrium</taxon>
    </lineage>
</organism>
<feature type="region of interest" description="Disordered" evidence="1">
    <location>
        <begin position="292"/>
        <end position="344"/>
    </location>
</feature>
<dbReference type="EMBL" id="JAKJXO020000008">
    <property type="protein sequence ID" value="KAL1601418.1"/>
    <property type="molecule type" value="Genomic_DNA"/>
</dbReference>
<sequence>MWRHGASVDESLIHRAFSLLPLADLLREEKSWDFRDSFVSLVQSDPGQELLSKLFGAGLSVYLIDTVLKEWEGYAPHSEVSTKLAFLDMAESVLFESSPNDESWRLLDKATEIMSSLIQRDEALTKYRQYIRWILLKVAYEAHGRREALTSPPAGNPGISRTKLKRDITSLGHPSGFLPSLRWTRAMILRALSASDVEEWGYFKEAEVECMLGPHNLPSTCLAFTTKVSRLSHFKYHPFNKREEDIGMEKDGFNGYHTTLRRSGDGMDVAPVDQTHEAEETRSALARERHIASEKPETEQQVEQKDIKGARQKPKADFQSPRANLQEQDNERVKRTKKYKHLKN</sequence>
<feature type="compositionally biased region" description="Basic residues" evidence="1">
    <location>
        <begin position="334"/>
        <end position="344"/>
    </location>
</feature>
<reference evidence="2 3" key="1">
    <citation type="submission" date="2024-02" db="EMBL/GenBank/DDBJ databases">
        <title>De novo assembly and annotation of 12 fungi associated with fruit tree decline syndrome in Ontario, Canada.</title>
        <authorList>
            <person name="Sulman M."/>
            <person name="Ellouze W."/>
            <person name="Ilyukhin E."/>
        </authorList>
    </citation>
    <scope>NUCLEOTIDE SEQUENCE [LARGE SCALE GENOMIC DNA]</scope>
    <source>
        <strain evidence="2 3">M42-189</strain>
    </source>
</reference>
<keyword evidence="3" id="KW-1185">Reference proteome</keyword>
<protein>
    <submittedName>
        <fullName evidence="2">Uncharacterized protein</fullName>
    </submittedName>
</protein>
<accession>A0ABR3RAG2</accession>
<gene>
    <name evidence="2" type="ORF">SLS60_006331</name>
</gene>